<dbReference type="Pfam" id="PF01370">
    <property type="entry name" value="Epimerase"/>
    <property type="match status" value="1"/>
</dbReference>
<sequence length="343" mass="36753">MRLLVLGGTRFLGRALVDDALARGWDVTVLHRGSAPLPAGWEAVTDLHGDRTTPGGLDALDAPTGGQDQARWDVVVDTWSWAPSAVRDAARALADRADRYVYVSSRSVYDAPARGAREDWPLVDGSPDDGADVPYPRLKRGGEIAAVEVFDGRATVVRPGVILGPHEDVGRLPWWLARAARGGRILAPRPRRAEVQYVDARDLARFTLDVAPRGGVYDVVGPAGTATMRTVLEECVRATATARRRAGAPEAELCWVDPEDVLAAGIAPWTDLPLWLPPGPDHDALHGADVSTALDAGLRVRGLDATVRDTWAWLESVGEAPSRAGRPRLGLDPDVEARVLGPA</sequence>
<dbReference type="RefSeq" id="WP_100422139.1">
    <property type="nucleotide sequence ID" value="NZ_BOOX01000010.1"/>
</dbReference>
<dbReference type="EMBL" id="PGFE01000001">
    <property type="protein sequence ID" value="PJJ77829.1"/>
    <property type="molecule type" value="Genomic_DNA"/>
</dbReference>
<dbReference type="AlphaFoldDB" id="A0A2M9D0Y0"/>
<dbReference type="Gene3D" id="3.40.50.720">
    <property type="entry name" value="NAD(P)-binding Rossmann-like Domain"/>
    <property type="match status" value="1"/>
</dbReference>
<dbReference type="OrthoDB" id="7941246at2"/>
<name>A0A2M9D0Y0_9CELL</name>
<dbReference type="SUPFAM" id="SSF51735">
    <property type="entry name" value="NAD(P)-binding Rossmann-fold domains"/>
    <property type="match status" value="1"/>
</dbReference>
<comment type="caution">
    <text evidence="2">The sequence shown here is derived from an EMBL/GenBank/DDBJ whole genome shotgun (WGS) entry which is preliminary data.</text>
</comment>
<dbReference type="PANTHER" id="PTHR43245">
    <property type="entry name" value="BIFUNCTIONAL POLYMYXIN RESISTANCE PROTEIN ARNA"/>
    <property type="match status" value="1"/>
</dbReference>
<feature type="domain" description="NAD-dependent epimerase/dehydratase" evidence="1">
    <location>
        <begin position="4"/>
        <end position="211"/>
    </location>
</feature>
<organism evidence="2 3">
    <name type="scientific">Sediminihabitans luteus</name>
    <dbReference type="NCBI Taxonomy" id="1138585"/>
    <lineage>
        <taxon>Bacteria</taxon>
        <taxon>Bacillati</taxon>
        <taxon>Actinomycetota</taxon>
        <taxon>Actinomycetes</taxon>
        <taxon>Micrococcales</taxon>
        <taxon>Cellulomonadaceae</taxon>
        <taxon>Sediminihabitans</taxon>
    </lineage>
</organism>
<protein>
    <submittedName>
        <fullName evidence="2">Nucleoside-diphosphate-sugar epimerase</fullName>
    </submittedName>
</protein>
<dbReference type="InterPro" id="IPR050177">
    <property type="entry name" value="Lipid_A_modif_metabolic_enz"/>
</dbReference>
<dbReference type="PANTHER" id="PTHR43245:SF13">
    <property type="entry name" value="UDP-D-APIOSE_UDP-D-XYLOSE SYNTHASE 2"/>
    <property type="match status" value="1"/>
</dbReference>
<dbReference type="InterPro" id="IPR001509">
    <property type="entry name" value="Epimerase_deHydtase"/>
</dbReference>
<proteinExistence type="predicted"/>
<evidence type="ECO:0000259" key="1">
    <source>
        <dbReference type="Pfam" id="PF01370"/>
    </source>
</evidence>
<evidence type="ECO:0000313" key="2">
    <source>
        <dbReference type="EMBL" id="PJJ77829.1"/>
    </source>
</evidence>
<accession>A0A2M9D0Y0</accession>
<dbReference type="Proteomes" id="UP000231693">
    <property type="component" value="Unassembled WGS sequence"/>
</dbReference>
<keyword evidence="3" id="KW-1185">Reference proteome</keyword>
<evidence type="ECO:0000313" key="3">
    <source>
        <dbReference type="Proteomes" id="UP000231693"/>
    </source>
</evidence>
<reference evidence="2 3" key="1">
    <citation type="submission" date="2017-11" db="EMBL/GenBank/DDBJ databases">
        <title>Genomic Encyclopedia of Archaeal and Bacterial Type Strains, Phase II (KMG-II): From Individual Species to Whole Genera.</title>
        <authorList>
            <person name="Goeker M."/>
        </authorList>
    </citation>
    <scope>NUCLEOTIDE SEQUENCE [LARGE SCALE GENOMIC DNA]</scope>
    <source>
        <strain evidence="2 3">DSM 25478</strain>
    </source>
</reference>
<dbReference type="InterPro" id="IPR036291">
    <property type="entry name" value="NAD(P)-bd_dom_sf"/>
</dbReference>
<gene>
    <name evidence="2" type="ORF">CLV28_1055</name>
</gene>